<reference evidence="1" key="1">
    <citation type="journal article" date="2020" name="Stud. Mycol.">
        <title>101 Dothideomycetes genomes: a test case for predicting lifestyles and emergence of pathogens.</title>
        <authorList>
            <person name="Haridas S."/>
            <person name="Albert R."/>
            <person name="Binder M."/>
            <person name="Bloem J."/>
            <person name="Labutti K."/>
            <person name="Salamov A."/>
            <person name="Andreopoulos B."/>
            <person name="Baker S."/>
            <person name="Barry K."/>
            <person name="Bills G."/>
            <person name="Bluhm B."/>
            <person name="Cannon C."/>
            <person name="Castanera R."/>
            <person name="Culley D."/>
            <person name="Daum C."/>
            <person name="Ezra D."/>
            <person name="Gonzalez J."/>
            <person name="Henrissat B."/>
            <person name="Kuo A."/>
            <person name="Liang C."/>
            <person name="Lipzen A."/>
            <person name="Lutzoni F."/>
            <person name="Magnuson J."/>
            <person name="Mondo S."/>
            <person name="Nolan M."/>
            <person name="Ohm R."/>
            <person name="Pangilinan J."/>
            <person name="Park H.-J."/>
            <person name="Ramirez L."/>
            <person name="Alfaro M."/>
            <person name="Sun H."/>
            <person name="Tritt A."/>
            <person name="Yoshinaga Y."/>
            <person name="Zwiers L.-H."/>
            <person name="Turgeon B."/>
            <person name="Goodwin S."/>
            <person name="Spatafora J."/>
            <person name="Crous P."/>
            <person name="Grigoriev I."/>
        </authorList>
    </citation>
    <scope>NUCLEOTIDE SEQUENCE</scope>
    <source>
        <strain evidence="1">CBS 525.71</strain>
    </source>
</reference>
<evidence type="ECO:0000313" key="2">
    <source>
        <dbReference type="Proteomes" id="UP000799754"/>
    </source>
</evidence>
<evidence type="ECO:0000313" key="1">
    <source>
        <dbReference type="EMBL" id="KAF2624582.1"/>
    </source>
</evidence>
<dbReference type="Proteomes" id="UP000799754">
    <property type="component" value="Unassembled WGS sequence"/>
</dbReference>
<name>A0ACB6RTH9_9PLEO</name>
<organism evidence="1 2">
    <name type="scientific">Macroventuria anomochaeta</name>
    <dbReference type="NCBI Taxonomy" id="301207"/>
    <lineage>
        <taxon>Eukaryota</taxon>
        <taxon>Fungi</taxon>
        <taxon>Dikarya</taxon>
        <taxon>Ascomycota</taxon>
        <taxon>Pezizomycotina</taxon>
        <taxon>Dothideomycetes</taxon>
        <taxon>Pleosporomycetidae</taxon>
        <taxon>Pleosporales</taxon>
        <taxon>Pleosporineae</taxon>
        <taxon>Didymellaceae</taxon>
        <taxon>Macroventuria</taxon>
    </lineage>
</organism>
<gene>
    <name evidence="1" type="ORF">BU25DRAFT_155828</name>
</gene>
<proteinExistence type="predicted"/>
<accession>A0ACB6RTH9</accession>
<comment type="caution">
    <text evidence="1">The sequence shown here is derived from an EMBL/GenBank/DDBJ whole genome shotgun (WGS) entry which is preliminary data.</text>
</comment>
<dbReference type="EMBL" id="MU006730">
    <property type="protein sequence ID" value="KAF2624582.1"/>
    <property type="molecule type" value="Genomic_DNA"/>
</dbReference>
<protein>
    <submittedName>
        <fullName evidence="1">Uncharacterized protein</fullName>
    </submittedName>
</protein>
<sequence length="385" mass="40929">MKENSVGLGHASVVGAHSPTESVEVPVGNGGEVLVALNEPDAPVESSTEIEEQLKRPVPSPVSVDAVVSPVAIEFRDTKEIVADAGGAVEFNETLGVSTTILILPGELGADSTIRLEFTTRFLTVEVEPIDSGTVSTRVVLALGVSTAVVRFDEGVAHPLEAVEFAVLVRLMEPKRSPVNVGAVMGPVAVELTDAGRITPDAPVELMKPVPDAVEKLPTPLVEKRPVGVGTGSRRFNDSCICQDAFTGRLSSILGCTSSDCAAKWSTMPSSPDEDAYTVSVTSETTVAGARLSQSLQKLPTLLSGLLLSKAANWSLGQSRIWSCLFSRMFFHQLFCASSATIFFTSTCSSALRCRTQLSVVAEKERRVVEASTERVRNMIEHSSE</sequence>
<keyword evidence="2" id="KW-1185">Reference proteome</keyword>